<keyword evidence="1" id="KW-0472">Membrane</keyword>
<dbReference type="InterPro" id="IPR000727">
    <property type="entry name" value="T_SNARE_dom"/>
</dbReference>
<dbReference type="AlphaFoldDB" id="A0A1J1GVJ2"/>
<feature type="transmembrane region" description="Helical" evidence="1">
    <location>
        <begin position="205"/>
        <end position="224"/>
    </location>
</feature>
<proteinExistence type="predicted"/>
<dbReference type="RefSeq" id="XP_028529366.1">
    <property type="nucleotide sequence ID" value="XM_028672855.1"/>
</dbReference>
<dbReference type="GeneID" id="39732672"/>
<keyword evidence="1" id="KW-0812">Transmembrane</keyword>
<dbReference type="OMA" id="RQSTACL"/>
<comment type="caution">
    <text evidence="3">The sequence shown here is derived from an EMBL/GenBank/DDBJ whole genome shotgun (WGS) entry which is preliminary data.</text>
</comment>
<reference evidence="3" key="1">
    <citation type="submission" date="2015-04" db="EMBL/GenBank/DDBJ databases">
        <authorList>
            <consortium name="Pathogen Informatics"/>
        </authorList>
    </citation>
    <scope>NUCLEOTIDE SEQUENCE [LARGE SCALE GENOMIC DNA]</scope>
    <source>
        <strain evidence="3">8A</strain>
    </source>
</reference>
<dbReference type="EMBL" id="CVMV01000070">
    <property type="protein sequence ID" value="CRG96562.1"/>
    <property type="molecule type" value="Genomic_DNA"/>
</dbReference>
<sequence>MDLWEKDYQKALENGKEIKKILRKNEKEKKKAKNRAILRGKITEFNQNIKFLTHQLNNDYIKNDKIYQRNEAKYKSKISILEKLKKDISILYEDFTLTNDGEVSFSINMENLNGFDNENDLYINDLNKEELLLKQQSLIKLQDEQLNFLEGTTHNLKNISYSINNELNVHNELLDDIDKDIDETNNLLNRNRNIFTRVTSNTSNYFLYVIIAILTTTLILFIIIL</sequence>
<dbReference type="VEuPathDB" id="PlasmoDB:PGAL8A_00414200"/>
<keyword evidence="4" id="KW-1185">Reference proteome</keyword>
<dbReference type="PROSITE" id="PS50192">
    <property type="entry name" value="T_SNARE"/>
    <property type="match status" value="1"/>
</dbReference>
<protein>
    <submittedName>
        <fullName evidence="3">SNARE protein, putative</fullName>
    </submittedName>
</protein>
<dbReference type="SUPFAM" id="SSF58038">
    <property type="entry name" value="SNARE fusion complex"/>
    <property type="match status" value="1"/>
</dbReference>
<keyword evidence="1" id="KW-1133">Transmembrane helix</keyword>
<accession>A0A1J1GVJ2</accession>
<evidence type="ECO:0000313" key="3">
    <source>
        <dbReference type="EMBL" id="CRG96562.1"/>
    </source>
</evidence>
<gene>
    <name evidence="3" type="primary">SYN6</name>
    <name evidence="3" type="ORF">PGAL8A_00414200</name>
</gene>
<dbReference type="Gene3D" id="1.20.5.110">
    <property type="match status" value="1"/>
</dbReference>
<organism evidence="3 4">
    <name type="scientific">Plasmodium gallinaceum</name>
    <dbReference type="NCBI Taxonomy" id="5849"/>
    <lineage>
        <taxon>Eukaryota</taxon>
        <taxon>Sar</taxon>
        <taxon>Alveolata</taxon>
        <taxon>Apicomplexa</taxon>
        <taxon>Aconoidasida</taxon>
        <taxon>Haemosporida</taxon>
        <taxon>Plasmodiidae</taxon>
        <taxon>Plasmodium</taxon>
        <taxon>Plasmodium (Haemamoeba)</taxon>
    </lineage>
</organism>
<name>A0A1J1GVJ2_PLAGA</name>
<evidence type="ECO:0000256" key="1">
    <source>
        <dbReference type="SAM" id="Phobius"/>
    </source>
</evidence>
<evidence type="ECO:0000259" key="2">
    <source>
        <dbReference type="PROSITE" id="PS50192"/>
    </source>
</evidence>
<evidence type="ECO:0000313" key="4">
    <source>
        <dbReference type="Proteomes" id="UP000220797"/>
    </source>
</evidence>
<feature type="domain" description="T-SNARE coiled-coil homology" evidence="2">
    <location>
        <begin position="136"/>
        <end position="198"/>
    </location>
</feature>
<dbReference type="OrthoDB" id="428895at2759"/>
<dbReference type="Proteomes" id="UP000220797">
    <property type="component" value="Unassembled WGS sequence"/>
</dbReference>
<dbReference type="CDD" id="cd15841">
    <property type="entry name" value="SNARE_Qc"/>
    <property type="match status" value="1"/>
</dbReference>